<gene>
    <name evidence="9" type="ORF">CFK41_14885</name>
</gene>
<dbReference type="SUPFAM" id="SSF103473">
    <property type="entry name" value="MFS general substrate transporter"/>
    <property type="match status" value="1"/>
</dbReference>
<evidence type="ECO:0000259" key="8">
    <source>
        <dbReference type="PROSITE" id="PS50850"/>
    </source>
</evidence>
<feature type="transmembrane region" description="Helical" evidence="7">
    <location>
        <begin position="159"/>
        <end position="180"/>
    </location>
</feature>
<dbReference type="InterPro" id="IPR011701">
    <property type="entry name" value="MFS"/>
</dbReference>
<feature type="transmembrane region" description="Helical" evidence="7">
    <location>
        <begin position="444"/>
        <end position="464"/>
    </location>
</feature>
<feature type="transmembrane region" description="Helical" evidence="7">
    <location>
        <begin position="274"/>
        <end position="299"/>
    </location>
</feature>
<evidence type="ECO:0000256" key="1">
    <source>
        <dbReference type="ARBA" id="ARBA00004651"/>
    </source>
</evidence>
<accession>A0A291H0I8</accession>
<dbReference type="GO" id="GO:0005886">
    <property type="term" value="C:plasma membrane"/>
    <property type="evidence" value="ECO:0007669"/>
    <property type="project" value="UniProtKB-SubCell"/>
</dbReference>
<feature type="transmembrane region" description="Helical" evidence="7">
    <location>
        <begin position="377"/>
        <end position="400"/>
    </location>
</feature>
<evidence type="ECO:0000256" key="7">
    <source>
        <dbReference type="SAM" id="Phobius"/>
    </source>
</evidence>
<dbReference type="KEGG" id="bgg:CFK41_14885"/>
<keyword evidence="4 7" id="KW-1133">Transmembrane helix</keyword>
<evidence type="ECO:0000313" key="10">
    <source>
        <dbReference type="Proteomes" id="UP000217889"/>
    </source>
</evidence>
<dbReference type="InterPro" id="IPR036259">
    <property type="entry name" value="MFS_trans_sf"/>
</dbReference>
<dbReference type="InterPro" id="IPR020846">
    <property type="entry name" value="MFS_dom"/>
</dbReference>
<proteinExistence type="predicted"/>
<feature type="transmembrane region" description="Helical" evidence="7">
    <location>
        <begin position="227"/>
        <end position="247"/>
    </location>
</feature>
<evidence type="ECO:0000256" key="2">
    <source>
        <dbReference type="ARBA" id="ARBA00022448"/>
    </source>
</evidence>
<feature type="region of interest" description="Disordered" evidence="6">
    <location>
        <begin position="1"/>
        <end position="64"/>
    </location>
</feature>
<dbReference type="OrthoDB" id="65739at2"/>
<dbReference type="InterPro" id="IPR044770">
    <property type="entry name" value="MFS_spinster-like"/>
</dbReference>
<dbReference type="GO" id="GO:0022857">
    <property type="term" value="F:transmembrane transporter activity"/>
    <property type="evidence" value="ECO:0007669"/>
    <property type="project" value="InterPro"/>
</dbReference>
<evidence type="ECO:0000256" key="4">
    <source>
        <dbReference type="ARBA" id="ARBA00022989"/>
    </source>
</evidence>
<evidence type="ECO:0000313" key="9">
    <source>
        <dbReference type="EMBL" id="ATG55920.1"/>
    </source>
</evidence>
<feature type="transmembrane region" description="Helical" evidence="7">
    <location>
        <begin position="354"/>
        <end position="371"/>
    </location>
</feature>
<name>A0A291H0I8_9MICO</name>
<evidence type="ECO:0000256" key="5">
    <source>
        <dbReference type="ARBA" id="ARBA00023136"/>
    </source>
</evidence>
<dbReference type="PROSITE" id="PS50850">
    <property type="entry name" value="MFS"/>
    <property type="match status" value="1"/>
</dbReference>
<protein>
    <recommendedName>
        <fullName evidence="8">Major facilitator superfamily (MFS) profile domain-containing protein</fullName>
    </recommendedName>
</protein>
<feature type="transmembrane region" description="Helical" evidence="7">
    <location>
        <begin position="412"/>
        <end position="432"/>
    </location>
</feature>
<keyword evidence="5 7" id="KW-0472">Membrane</keyword>
<keyword evidence="10" id="KW-1185">Reference proteome</keyword>
<dbReference type="PANTHER" id="PTHR23505:SF52">
    <property type="entry name" value="MAJOR FACILITATOR SUPERFAMILY PROTEIN"/>
    <property type="match status" value="1"/>
</dbReference>
<feature type="transmembrane region" description="Helical" evidence="7">
    <location>
        <begin position="134"/>
        <end position="153"/>
    </location>
</feature>
<feature type="transmembrane region" description="Helical" evidence="7">
    <location>
        <begin position="192"/>
        <end position="215"/>
    </location>
</feature>
<evidence type="ECO:0000256" key="3">
    <source>
        <dbReference type="ARBA" id="ARBA00022692"/>
    </source>
</evidence>
<dbReference type="Proteomes" id="UP000217889">
    <property type="component" value="Chromosome"/>
</dbReference>
<dbReference type="PANTHER" id="PTHR23505">
    <property type="entry name" value="SPINSTER"/>
    <property type="match status" value="1"/>
</dbReference>
<keyword evidence="3 7" id="KW-0812">Transmembrane</keyword>
<feature type="domain" description="Major facilitator superfamily (MFS) profile" evidence="8">
    <location>
        <begin position="68"/>
        <end position="467"/>
    </location>
</feature>
<feature type="transmembrane region" description="Helical" evidence="7">
    <location>
        <begin position="311"/>
        <end position="333"/>
    </location>
</feature>
<dbReference type="AlphaFoldDB" id="A0A291H0I8"/>
<comment type="subcellular location">
    <subcellularLocation>
        <location evidence="1">Cell membrane</location>
        <topology evidence="1">Multi-pass membrane protein</topology>
    </subcellularLocation>
</comment>
<keyword evidence="2" id="KW-0813">Transport</keyword>
<organism evidence="9 10">
    <name type="scientific">Brachybacterium ginsengisoli</name>
    <dbReference type="NCBI Taxonomy" id="1331682"/>
    <lineage>
        <taxon>Bacteria</taxon>
        <taxon>Bacillati</taxon>
        <taxon>Actinomycetota</taxon>
        <taxon>Actinomycetes</taxon>
        <taxon>Micrococcales</taxon>
        <taxon>Dermabacteraceae</taxon>
        <taxon>Brachybacterium</taxon>
    </lineage>
</organism>
<reference evidence="9 10" key="1">
    <citation type="journal article" date="2014" name="Int. J. Syst. Evol. Microbiol.">
        <title>Brachybacterium ginsengisoli sp. nov., isolated from soil of a ginseng field.</title>
        <authorList>
            <person name="Hoang V.A."/>
            <person name="Kim Y.J."/>
            <person name="Nguyen N.L."/>
            <person name="Yang D.C."/>
        </authorList>
    </citation>
    <scope>NUCLEOTIDE SEQUENCE [LARGE SCALE GENOMIC DNA]</scope>
    <source>
        <strain evidence="9 10">DCY80</strain>
    </source>
</reference>
<evidence type="ECO:0000256" key="6">
    <source>
        <dbReference type="SAM" id="MobiDB-lite"/>
    </source>
</evidence>
<dbReference type="EMBL" id="CP023564">
    <property type="protein sequence ID" value="ATG55920.1"/>
    <property type="molecule type" value="Genomic_DNA"/>
</dbReference>
<dbReference type="Pfam" id="PF07690">
    <property type="entry name" value="MFS_1"/>
    <property type="match status" value="1"/>
</dbReference>
<feature type="transmembrane region" description="Helical" evidence="7">
    <location>
        <begin position="89"/>
        <end position="113"/>
    </location>
</feature>
<dbReference type="Gene3D" id="1.20.1250.20">
    <property type="entry name" value="MFS general substrate transporter like domains"/>
    <property type="match status" value="1"/>
</dbReference>
<sequence>MSRGRTMDELPSGQGSGRPDRFPGSVSTETGTIVAASASSDPGVDVVESDRRRPGSLGAQSAKGNGRAMTAMGFSQAVDNSEGGLINTFFPLIGAAFGVGEGMLGLLSAISKFARMIFGPFWAMMADRYGRKRILILVTGVWGLWTVASGFAPSFTWLLILYAISVVGTVASEPIINGLLPDLFKQSQRGKAYGTIRAIGGGVGILLGPAIGLFARGDDPSPDAWRYAMWTMGAISILSGVLIAMWVKDPRQNTAREDMLAEAGRFKLSDAAKLFRIPTFSLMAGMVVLVTSLVLLAFYPNFLVVERGLSIFEATLAMSCFSIGAVFSAYLGGRLADLFVAKFGEKGRVMLMQIYLVAFGATVALVTQLPYEGIAFAYPLTFLLGLIFSIGFSGCVLPMVSNVVPRQLNATAFALLFSFIQGGLTALMALGLGFLAEAFSSQMMFLWFVVVPYLLNAGYWTLFYRTYPRDVELQEERTALVEAGEF</sequence>